<protein>
    <submittedName>
        <fullName evidence="3">Discoidin domain-containing protein</fullName>
    </submittedName>
</protein>
<reference evidence="3" key="1">
    <citation type="submission" date="2021-01" db="EMBL/GenBank/DDBJ databases">
        <title>Modified the classification status of verrucomicrobia.</title>
        <authorList>
            <person name="Feng X."/>
        </authorList>
    </citation>
    <scope>NUCLEOTIDE SEQUENCE</scope>
    <source>
        <strain evidence="3">_KCTC 22039</strain>
    </source>
</reference>
<feature type="chain" id="PRO_5035164288" evidence="1">
    <location>
        <begin position="21"/>
        <end position="997"/>
    </location>
</feature>
<dbReference type="Gene3D" id="1.50.10.10">
    <property type="match status" value="1"/>
</dbReference>
<dbReference type="InterPro" id="IPR000421">
    <property type="entry name" value="FA58C"/>
</dbReference>
<proteinExistence type="predicted"/>
<dbReference type="GO" id="GO:0005975">
    <property type="term" value="P:carbohydrate metabolic process"/>
    <property type="evidence" value="ECO:0007669"/>
    <property type="project" value="InterPro"/>
</dbReference>
<feature type="signal peptide" evidence="1">
    <location>
        <begin position="1"/>
        <end position="20"/>
    </location>
</feature>
<sequence>MTVKLPIPLIIAATLFSASAKDKDKGMFDPSVVDDANREWCYGGRTTTVLGSPWQPDVAQFTFDGSIFVNTNAELHFYIGAERKPILARQRHWMNGWLPIINYEWQEGDLVYKLEAFGSELEKIGPNNVVHYARLSVRNAGKTPQLAVIGAGLRGTGMDYRRGSQKNPITAKQNVSIDNNIVSVDGVLSAIYRGDDIKFESVVDKPYTAPFNGGEASLDVDTSYALANRSATLAPGESIDITAALPRLRPSDSNERELIVKSDYENERQRVISYWENFFKRGTFTVPEPRVEASHRASLVHLALATRSNNGIDGRRQGSGLPYSRLFLNDYIDMMMAWMRSGHQDMHQYSVQWLKDKQVKETGMFIDVHNRGNDDLITSHTHAMFSLAYPPVFTNDVEAGKDVFPYVKKAVDLLIRDHKSGKYHGLLRPTLPYDAPMVCGLASCHNMLGVAGLRASIRLARLVGEDELAAEWLEVEETYTKAVIEALNESFEKEGYVRSHLYTDHQITDDFLVKDRRYASAPSKAEFLNQDWENVYMGYPSELLATDNPIFLKSLDFIRNRKYREGVSSYRNGMHIHQYNTVNMAHQFLVTGQQEKALVDLYHILLHNGPTHEGFENLVEPWTNRTPAANCPPPHAWAAAKIGLFLRNMMVLEYGGRLGLDEGERRLHLFNLIAPTWAVPGEKLTLNDIPTEFGSISGEYKFLQDGAEISIDKTFWKQPKNIVLRVPYFVELTGVSSDAGEPKRIGDELYFKPEVTSVKLQWKAKAGAHDGTVQEILTRYRSEYPEPIPNDQYATYERPVASLTTDEQNWPATPLSFKMVCETFNYEYGRRFKEHAAAGKKIATVTAPKVIKAIDKNNLIVDAPGLTVKAQAVSSSNQEQAHYATDGNRSSQRFAWNAEQAGDWWQVTLPVDTVLTEVTIVANSHLKRPSAKYVIEYSPEGGMWYPIVDFSKKADTNVGAGSTHKFAPVTANYLRVRTVEVNTKAPFKLLEVTIPKK</sequence>
<dbReference type="Gene3D" id="2.60.120.260">
    <property type="entry name" value="Galactose-binding domain-like"/>
    <property type="match status" value="1"/>
</dbReference>
<keyword evidence="4" id="KW-1185">Reference proteome</keyword>
<evidence type="ECO:0000313" key="3">
    <source>
        <dbReference type="EMBL" id="MBK1792151.1"/>
    </source>
</evidence>
<evidence type="ECO:0000313" key="4">
    <source>
        <dbReference type="Proteomes" id="UP000624703"/>
    </source>
</evidence>
<evidence type="ECO:0000256" key="1">
    <source>
        <dbReference type="SAM" id="SignalP"/>
    </source>
</evidence>
<dbReference type="InterPro" id="IPR008928">
    <property type="entry name" value="6-hairpin_glycosidase_sf"/>
</dbReference>
<dbReference type="AlphaFoldDB" id="A0A8J7MG34"/>
<keyword evidence="1" id="KW-0732">Signal</keyword>
<dbReference type="Proteomes" id="UP000624703">
    <property type="component" value="Unassembled WGS sequence"/>
</dbReference>
<dbReference type="InterPro" id="IPR008979">
    <property type="entry name" value="Galactose-bd-like_sf"/>
</dbReference>
<name>A0A8J7MG34_9BACT</name>
<accession>A0A8J7MG34</accession>
<dbReference type="SUPFAM" id="SSF49785">
    <property type="entry name" value="Galactose-binding domain-like"/>
    <property type="match status" value="1"/>
</dbReference>
<dbReference type="SUPFAM" id="SSF48208">
    <property type="entry name" value="Six-hairpin glycosidases"/>
    <property type="match status" value="1"/>
</dbReference>
<organism evidence="3 4">
    <name type="scientific">Persicirhabdus sediminis</name>
    <dbReference type="NCBI Taxonomy" id="454144"/>
    <lineage>
        <taxon>Bacteria</taxon>
        <taxon>Pseudomonadati</taxon>
        <taxon>Verrucomicrobiota</taxon>
        <taxon>Verrucomicrobiia</taxon>
        <taxon>Verrucomicrobiales</taxon>
        <taxon>Verrucomicrobiaceae</taxon>
        <taxon>Persicirhabdus</taxon>
    </lineage>
</organism>
<gene>
    <name evidence="3" type="ORF">JIN82_13395</name>
</gene>
<feature type="domain" description="F5/8 type C" evidence="2">
    <location>
        <begin position="861"/>
        <end position="997"/>
    </location>
</feature>
<dbReference type="PROSITE" id="PS50022">
    <property type="entry name" value="FA58C_3"/>
    <property type="match status" value="1"/>
</dbReference>
<dbReference type="EMBL" id="JAENIM010000043">
    <property type="protein sequence ID" value="MBK1792151.1"/>
    <property type="molecule type" value="Genomic_DNA"/>
</dbReference>
<evidence type="ECO:0000259" key="2">
    <source>
        <dbReference type="PROSITE" id="PS50022"/>
    </source>
</evidence>
<comment type="caution">
    <text evidence="3">The sequence shown here is derived from an EMBL/GenBank/DDBJ whole genome shotgun (WGS) entry which is preliminary data.</text>
</comment>
<dbReference type="Pfam" id="PF00754">
    <property type="entry name" value="F5_F8_type_C"/>
    <property type="match status" value="1"/>
</dbReference>
<dbReference type="InterPro" id="IPR012341">
    <property type="entry name" value="6hp_glycosidase-like_sf"/>
</dbReference>
<dbReference type="RefSeq" id="WP_200312165.1">
    <property type="nucleotide sequence ID" value="NZ_JAENIM010000043.1"/>
</dbReference>